<evidence type="ECO:0000313" key="2">
    <source>
        <dbReference type="EMBL" id="MEN1761744.1"/>
    </source>
</evidence>
<dbReference type="RefSeq" id="WP_343187030.1">
    <property type="nucleotide sequence ID" value="NZ_JBCITM010000020.1"/>
</dbReference>
<keyword evidence="3" id="KW-1185">Reference proteome</keyword>
<dbReference type="NCBIfam" id="TIGR01764">
    <property type="entry name" value="excise"/>
    <property type="match status" value="1"/>
</dbReference>
<comment type="caution">
    <text evidence="2">The sequence shown here is derived from an EMBL/GenBank/DDBJ whole genome shotgun (WGS) entry which is preliminary data.</text>
</comment>
<reference evidence="2 3" key="1">
    <citation type="submission" date="2024-04" db="EMBL/GenBank/DDBJ databases">
        <title>Genome sequencing and metabolic network reconstruction of aminoacids and betaine degradation by Anoxynatronum sibiricum.</title>
        <authorList>
            <person name="Detkova E.N."/>
            <person name="Boltjanskaja Y.V."/>
            <person name="Mardanov A.V."/>
            <person name="Kevbrin V."/>
        </authorList>
    </citation>
    <scope>NUCLEOTIDE SEQUENCE [LARGE SCALE GENOMIC DNA]</scope>
    <source>
        <strain evidence="2 3">Z-7981</strain>
    </source>
</reference>
<dbReference type="Pfam" id="PF12728">
    <property type="entry name" value="HTH_17"/>
    <property type="match status" value="1"/>
</dbReference>
<accession>A0ABU9VXC6</accession>
<gene>
    <name evidence="2" type="ORF">AAIG11_14755</name>
</gene>
<proteinExistence type="predicted"/>
<organism evidence="2 3">
    <name type="scientific">Anoxynatronum sibiricum</name>
    <dbReference type="NCBI Taxonomy" id="210623"/>
    <lineage>
        <taxon>Bacteria</taxon>
        <taxon>Bacillati</taxon>
        <taxon>Bacillota</taxon>
        <taxon>Clostridia</taxon>
        <taxon>Eubacteriales</taxon>
        <taxon>Clostridiaceae</taxon>
        <taxon>Anoxynatronum</taxon>
    </lineage>
</organism>
<dbReference type="Proteomes" id="UP001407405">
    <property type="component" value="Unassembled WGS sequence"/>
</dbReference>
<name>A0ABU9VXC6_9CLOT</name>
<dbReference type="InterPro" id="IPR010093">
    <property type="entry name" value="SinI_DNA-bd"/>
</dbReference>
<feature type="domain" description="Helix-turn-helix" evidence="1">
    <location>
        <begin position="9"/>
        <end position="56"/>
    </location>
</feature>
<protein>
    <submittedName>
        <fullName evidence="2">Helix-turn-helix domain-containing protein</fullName>
    </submittedName>
</protein>
<dbReference type="EMBL" id="JBCITM010000020">
    <property type="protein sequence ID" value="MEN1761744.1"/>
    <property type="molecule type" value="Genomic_DNA"/>
</dbReference>
<evidence type="ECO:0000259" key="1">
    <source>
        <dbReference type="Pfam" id="PF12728"/>
    </source>
</evidence>
<dbReference type="InterPro" id="IPR041657">
    <property type="entry name" value="HTH_17"/>
</dbReference>
<evidence type="ECO:0000313" key="3">
    <source>
        <dbReference type="Proteomes" id="UP001407405"/>
    </source>
</evidence>
<sequence>MFEEYGEILTVEEVMEILMIGKNGVYELLKKGELNGFRIGRVHKIPKVSLEEYILSKATHNSLGNRRAPKKK</sequence>